<dbReference type="KEGG" id="saqt:GJV85_12435"/>
<keyword evidence="1" id="KW-0472">Membrane</keyword>
<evidence type="ECO:0000313" key="3">
    <source>
        <dbReference type="Proteomes" id="UP000671852"/>
    </source>
</evidence>
<sequence length="234" mass="28005">MRILDSLVKVTIVSILIVLIFIAYEVNIINEKSSNFYEYQNSKINIKQVKNILPRVEYVITIEQDEEKDMFRKYSTTLNEEEIEKIKKFLQLAKKSEFYTVQIFTYMIFDKRRVELYHSDNYLKKASSYTLSENLLKHLVEHGIDEFQYKNLTKIKGVVYTQREKFLADVASYGKLRRDQWFENNIAMMAVKDNAARFMSQINLQHKEKLLNDEEIEKIVKMIEESYEEYKGIK</sequence>
<evidence type="ECO:0000313" key="2">
    <source>
        <dbReference type="EMBL" id="QSZ42881.1"/>
    </source>
</evidence>
<evidence type="ECO:0000256" key="1">
    <source>
        <dbReference type="SAM" id="Phobius"/>
    </source>
</evidence>
<gene>
    <name evidence="2" type="ORF">GJV85_12435</name>
</gene>
<organism evidence="2 3">
    <name type="scientific">Sulfurimonas aquatica</name>
    <dbReference type="NCBI Taxonomy" id="2672570"/>
    <lineage>
        <taxon>Bacteria</taxon>
        <taxon>Pseudomonadati</taxon>
        <taxon>Campylobacterota</taxon>
        <taxon>Epsilonproteobacteria</taxon>
        <taxon>Campylobacterales</taxon>
        <taxon>Sulfurimonadaceae</taxon>
        <taxon>Sulfurimonas</taxon>
    </lineage>
</organism>
<dbReference type="RefSeq" id="WP_207561692.1">
    <property type="nucleotide sequence ID" value="NZ_CP046072.1"/>
</dbReference>
<accession>A0A975B274</accession>
<reference evidence="2" key="1">
    <citation type="submission" date="2019-11" db="EMBL/GenBank/DDBJ databases">
        <authorList>
            <person name="Kojima H."/>
        </authorList>
    </citation>
    <scope>NUCLEOTIDE SEQUENCE</scope>
    <source>
        <strain evidence="2">H1576</strain>
    </source>
</reference>
<dbReference type="Proteomes" id="UP000671852">
    <property type="component" value="Chromosome"/>
</dbReference>
<dbReference type="AlphaFoldDB" id="A0A975B274"/>
<proteinExistence type="predicted"/>
<keyword evidence="1" id="KW-0812">Transmembrane</keyword>
<keyword evidence="1" id="KW-1133">Transmembrane helix</keyword>
<keyword evidence="3" id="KW-1185">Reference proteome</keyword>
<name>A0A975B274_9BACT</name>
<feature type="transmembrane region" description="Helical" evidence="1">
    <location>
        <begin position="7"/>
        <end position="24"/>
    </location>
</feature>
<dbReference type="EMBL" id="CP046072">
    <property type="protein sequence ID" value="QSZ42881.1"/>
    <property type="molecule type" value="Genomic_DNA"/>
</dbReference>
<protein>
    <submittedName>
        <fullName evidence="2">Uncharacterized protein</fullName>
    </submittedName>
</protein>
<reference evidence="2" key="2">
    <citation type="submission" date="2021-04" db="EMBL/GenBank/DDBJ databases">
        <title>Isolation and characterization of a novel species of the genus Sulfurimonas.</title>
        <authorList>
            <person name="Fukui M."/>
        </authorList>
    </citation>
    <scope>NUCLEOTIDE SEQUENCE</scope>
    <source>
        <strain evidence="2">H1576</strain>
    </source>
</reference>